<organism evidence="1 2">
    <name type="scientific">Vararia minispora EC-137</name>
    <dbReference type="NCBI Taxonomy" id="1314806"/>
    <lineage>
        <taxon>Eukaryota</taxon>
        <taxon>Fungi</taxon>
        <taxon>Dikarya</taxon>
        <taxon>Basidiomycota</taxon>
        <taxon>Agaricomycotina</taxon>
        <taxon>Agaricomycetes</taxon>
        <taxon>Russulales</taxon>
        <taxon>Lachnocladiaceae</taxon>
        <taxon>Vararia</taxon>
    </lineage>
</organism>
<sequence>MALPWTRAPGRSIDIELGGQEVINIELDALDVSADDVVEVLREGQPRVGCWTRLAGEYLQTGNIDAAEKIATAAVETFVQNGSTASLPAVYSLLANIQLARARTAPKFKLESARVDILTSQRTREEHMREATQYLNQCDKVLAEEGGDQATKELLMLTRAIHQLASGSHDDAMRSFDAVLGEKPTNLVALMGKARILYAKRQHAAALKVFQHVLALNPHCKPDPRIGIGLCLWALGHKDRAKAAWQRSLEIDPDEWPAQLLLGIEALNASKDITLPEAERGSALVAGSKLIESAFKANKANAAAANALCDLFLRKGQTKPALKLAERTVQFADTLTLLTDGYVRAGRVCHADGLPVAAAAHYAHAAEGQPRGVLAAIGVAGMQLLNGELPAAVHTLDTLLAPPHAPRSLEATAMLASLRMHPRTGLSSSELAQERIKARELFEGVLKAVDAADAPHANGHANGNAAPPVSRALRDDAEMYVEIARLWRGESLEKTARMLRLAARERTEPRLANDLAVLAHLEGRASDARTMYESALTAASGLGGEEGEGAATTILYNLARAYEDVGEEERAREAYEKLLGRHPEYVDAKVRQAAMLAARNERDRAHELLKEALTAHGASLPLRAFYTHFLISAGMLRPAQIFVHATLKDHDKHDLYALCAAGWLQYNSARENKDPSPRAADDRRASFRRAAEFFLKALVLDNRCAVAAQGLAIVSAEGALGEEGRREEGVREALEIFAKVREAVGDGSVYVNMGHCYFTRDQLDRAIESYETASKRYHGGLNAVVLMCLCRSWYAKATKDQSFAALKTALSYAEKALHVQPHDKATLYNIAMIEQKAAEMLFALKEARRTLAELEHALALAQHAQGLFGALAEDPAPVVPYSRDMADQRRKYGESVLRRGEEHLRSQREYEGKVHARQEEARLRRQEEKEKQAAALREKEEAEAAQAAELRRMREGQRLIAQSITEQMKIESDDEREHRPRRRKDKDAKPKSEPASGDEGGEGAGEGKRKRTRKAKVKAEEGEQEEEALFSGGEEPAKKRPKKRVVRESDDEGEASAHAPTSSGRSKKQFKSKEIVEDSDEEMD</sequence>
<reference evidence="1" key="1">
    <citation type="submission" date="2021-02" db="EMBL/GenBank/DDBJ databases">
        <authorList>
            <consortium name="DOE Joint Genome Institute"/>
            <person name="Ahrendt S."/>
            <person name="Looney B.P."/>
            <person name="Miyauchi S."/>
            <person name="Morin E."/>
            <person name="Drula E."/>
            <person name="Courty P.E."/>
            <person name="Chicoki N."/>
            <person name="Fauchery L."/>
            <person name="Kohler A."/>
            <person name="Kuo A."/>
            <person name="Labutti K."/>
            <person name="Pangilinan J."/>
            <person name="Lipzen A."/>
            <person name="Riley R."/>
            <person name="Andreopoulos W."/>
            <person name="He G."/>
            <person name="Johnson J."/>
            <person name="Barry K.W."/>
            <person name="Grigoriev I.V."/>
            <person name="Nagy L."/>
            <person name="Hibbett D."/>
            <person name="Henrissat B."/>
            <person name="Matheny P.B."/>
            <person name="Labbe J."/>
            <person name="Martin F."/>
        </authorList>
    </citation>
    <scope>NUCLEOTIDE SEQUENCE</scope>
    <source>
        <strain evidence="1">EC-137</strain>
    </source>
</reference>
<name>A0ACB8QM22_9AGAM</name>
<accession>A0ACB8QM22</accession>
<evidence type="ECO:0000313" key="1">
    <source>
        <dbReference type="EMBL" id="KAI0032889.1"/>
    </source>
</evidence>
<reference evidence="1" key="2">
    <citation type="journal article" date="2022" name="New Phytol.">
        <title>Evolutionary transition to the ectomycorrhizal habit in the genomes of a hyperdiverse lineage of mushroom-forming fungi.</title>
        <authorList>
            <person name="Looney B."/>
            <person name="Miyauchi S."/>
            <person name="Morin E."/>
            <person name="Drula E."/>
            <person name="Courty P.E."/>
            <person name="Kohler A."/>
            <person name="Kuo A."/>
            <person name="LaButti K."/>
            <person name="Pangilinan J."/>
            <person name="Lipzen A."/>
            <person name="Riley R."/>
            <person name="Andreopoulos W."/>
            <person name="He G."/>
            <person name="Johnson J."/>
            <person name="Nolan M."/>
            <person name="Tritt A."/>
            <person name="Barry K.W."/>
            <person name="Grigoriev I.V."/>
            <person name="Nagy L.G."/>
            <person name="Hibbett D."/>
            <person name="Henrissat B."/>
            <person name="Matheny P.B."/>
            <person name="Labbe J."/>
            <person name="Martin F.M."/>
        </authorList>
    </citation>
    <scope>NUCLEOTIDE SEQUENCE</scope>
    <source>
        <strain evidence="1">EC-137</strain>
    </source>
</reference>
<dbReference type="EMBL" id="MU273533">
    <property type="protein sequence ID" value="KAI0032889.1"/>
    <property type="molecule type" value="Genomic_DNA"/>
</dbReference>
<keyword evidence="2" id="KW-1185">Reference proteome</keyword>
<comment type="caution">
    <text evidence="1">The sequence shown here is derived from an EMBL/GenBank/DDBJ whole genome shotgun (WGS) entry which is preliminary data.</text>
</comment>
<evidence type="ECO:0000313" key="2">
    <source>
        <dbReference type="Proteomes" id="UP000814128"/>
    </source>
</evidence>
<dbReference type="Proteomes" id="UP000814128">
    <property type="component" value="Unassembled WGS sequence"/>
</dbReference>
<proteinExistence type="predicted"/>
<gene>
    <name evidence="1" type="ORF">K488DRAFT_70271</name>
</gene>
<protein>
    <submittedName>
        <fullName evidence="1">Uncharacterized protein</fullName>
    </submittedName>
</protein>